<dbReference type="OrthoDB" id="10443174at2759"/>
<proteinExistence type="predicted"/>
<dbReference type="Proteomes" id="UP000688947">
    <property type="component" value="Unassembled WGS sequence"/>
</dbReference>
<organism evidence="2 3">
    <name type="scientific">Phytophthora cactorum</name>
    <dbReference type="NCBI Taxonomy" id="29920"/>
    <lineage>
        <taxon>Eukaryota</taxon>
        <taxon>Sar</taxon>
        <taxon>Stramenopiles</taxon>
        <taxon>Oomycota</taxon>
        <taxon>Peronosporomycetes</taxon>
        <taxon>Peronosporales</taxon>
        <taxon>Peronosporaceae</taxon>
        <taxon>Phytophthora</taxon>
    </lineage>
</organism>
<evidence type="ECO:0000313" key="2">
    <source>
        <dbReference type="EMBL" id="KAG6971168.1"/>
    </source>
</evidence>
<name>A0A8T1UZ25_9STRA</name>
<dbReference type="EMBL" id="JAENGZ010000058">
    <property type="protein sequence ID" value="KAG6971168.1"/>
    <property type="molecule type" value="Genomic_DNA"/>
</dbReference>
<gene>
    <name evidence="2" type="ORF">JG687_00002211</name>
</gene>
<evidence type="ECO:0000256" key="1">
    <source>
        <dbReference type="SAM" id="MobiDB-lite"/>
    </source>
</evidence>
<comment type="caution">
    <text evidence="2">The sequence shown here is derived from an EMBL/GenBank/DDBJ whole genome shotgun (WGS) entry which is preliminary data.</text>
</comment>
<reference evidence="2" key="1">
    <citation type="submission" date="2021-01" db="EMBL/GenBank/DDBJ databases">
        <title>Phytophthora aleatoria, a newly-described species from Pinus radiata is distinct from Phytophthora cactorum isolates based on comparative genomics.</title>
        <authorList>
            <person name="Mcdougal R."/>
            <person name="Panda P."/>
            <person name="Williams N."/>
            <person name="Studholme D.J."/>
        </authorList>
    </citation>
    <scope>NUCLEOTIDE SEQUENCE</scope>
    <source>
        <strain evidence="2">NZFS 3830</strain>
    </source>
</reference>
<evidence type="ECO:0000313" key="3">
    <source>
        <dbReference type="Proteomes" id="UP000688947"/>
    </source>
</evidence>
<feature type="region of interest" description="Disordered" evidence="1">
    <location>
        <begin position="30"/>
        <end position="52"/>
    </location>
</feature>
<protein>
    <submittedName>
        <fullName evidence="2">Uncharacterized protein</fullName>
    </submittedName>
</protein>
<dbReference type="AlphaFoldDB" id="A0A8T1UZ25"/>
<accession>A0A8T1UZ25</accession>
<sequence length="92" mass="10395">MENFTFLSNYAVTFHVQILSVQTPQTRHLLSKDDSVGKTNTNQEGTDPRDPRHIYANPFCPSTYKVAALGIYLACNPRMQPGSLLSWIRPKV</sequence>